<reference evidence="2 3" key="1">
    <citation type="submission" date="2024-10" db="EMBL/GenBank/DDBJ databases">
        <title>The Natural Products Discovery Center: Release of the First 8490 Sequenced Strains for Exploring Actinobacteria Biosynthetic Diversity.</title>
        <authorList>
            <person name="Kalkreuter E."/>
            <person name="Kautsar S.A."/>
            <person name="Yang D."/>
            <person name="Bader C.D."/>
            <person name="Teijaro C.N."/>
            <person name="Fluegel L."/>
            <person name="Davis C.M."/>
            <person name="Simpson J.R."/>
            <person name="Lauterbach L."/>
            <person name="Steele A.D."/>
            <person name="Gui C."/>
            <person name="Meng S."/>
            <person name="Li G."/>
            <person name="Viehrig K."/>
            <person name="Ye F."/>
            <person name="Su P."/>
            <person name="Kiefer A.F."/>
            <person name="Nichols A."/>
            <person name="Cepeda A.J."/>
            <person name="Yan W."/>
            <person name="Fan B."/>
            <person name="Jiang Y."/>
            <person name="Adhikari A."/>
            <person name="Zheng C.-J."/>
            <person name="Schuster L."/>
            <person name="Cowan T.M."/>
            <person name="Smanski M.J."/>
            <person name="Chevrette M.G."/>
            <person name="De Carvalho L.P.S."/>
            <person name="Shen B."/>
        </authorList>
    </citation>
    <scope>NUCLEOTIDE SEQUENCE [LARGE SCALE GENOMIC DNA]</scope>
    <source>
        <strain evidence="2 3">NPDC049845</strain>
    </source>
</reference>
<organism evidence="2 3">
    <name type="scientific">Micromonospora maritima</name>
    <dbReference type="NCBI Taxonomy" id="986711"/>
    <lineage>
        <taxon>Bacteria</taxon>
        <taxon>Bacillati</taxon>
        <taxon>Actinomycetota</taxon>
        <taxon>Actinomycetes</taxon>
        <taxon>Micromonosporales</taxon>
        <taxon>Micromonosporaceae</taxon>
        <taxon>Micromonospora</taxon>
    </lineage>
</organism>
<proteinExistence type="predicted"/>
<dbReference type="RefSeq" id="WP_396755440.1">
    <property type="nucleotide sequence ID" value="NZ_JBITLA010000006.1"/>
</dbReference>
<keyword evidence="3" id="KW-1185">Reference proteome</keyword>
<gene>
    <name evidence="2" type="ORF">ACIBP4_23000</name>
</gene>
<dbReference type="EMBL" id="JBITLE010000010">
    <property type="protein sequence ID" value="MFI7265154.1"/>
    <property type="molecule type" value="Genomic_DNA"/>
</dbReference>
<protein>
    <submittedName>
        <fullName evidence="2">Uncharacterized protein</fullName>
    </submittedName>
</protein>
<evidence type="ECO:0000313" key="2">
    <source>
        <dbReference type="EMBL" id="MFI7265154.1"/>
    </source>
</evidence>
<feature type="region of interest" description="Disordered" evidence="1">
    <location>
        <begin position="145"/>
        <end position="182"/>
    </location>
</feature>
<dbReference type="Proteomes" id="UP001612812">
    <property type="component" value="Unassembled WGS sequence"/>
</dbReference>
<name>A0ABW7ZQP5_9ACTN</name>
<accession>A0ABW7ZQP5</accession>
<evidence type="ECO:0000256" key="1">
    <source>
        <dbReference type="SAM" id="MobiDB-lite"/>
    </source>
</evidence>
<sequence>MLLSRAARFADLRIEGLPFHLDGSTYDGMCAAADALQATGSGVQPAWESYAHEHAPPPSATGVRTLVLSATVSLADTGEDWLELALTTAFDTPSLLEVAAAVEVACWCTDDHHMHAVERREWVAGSGPALARSFTAATREITRWLATGPHDPQPWRDGAGLPGPSTWKAAHAPGSRRRPSDP</sequence>
<evidence type="ECO:0000313" key="3">
    <source>
        <dbReference type="Proteomes" id="UP001612812"/>
    </source>
</evidence>
<comment type="caution">
    <text evidence="2">The sequence shown here is derived from an EMBL/GenBank/DDBJ whole genome shotgun (WGS) entry which is preliminary data.</text>
</comment>